<dbReference type="GeneTree" id="ENSGT00950000182818"/>
<dbReference type="InterPro" id="IPR009079">
    <property type="entry name" value="4_helix_cytokine-like_core"/>
</dbReference>
<name>A0A3Q1GJY6_9TELE</name>
<organism evidence="9 10">
    <name type="scientific">Acanthochromis polyacanthus</name>
    <name type="common">spiny chromis</name>
    <dbReference type="NCBI Taxonomy" id="80966"/>
    <lineage>
        <taxon>Eukaryota</taxon>
        <taxon>Metazoa</taxon>
        <taxon>Chordata</taxon>
        <taxon>Craniata</taxon>
        <taxon>Vertebrata</taxon>
        <taxon>Euteleostomi</taxon>
        <taxon>Actinopterygii</taxon>
        <taxon>Neopterygii</taxon>
        <taxon>Teleostei</taxon>
        <taxon>Neoteleostei</taxon>
        <taxon>Acanthomorphata</taxon>
        <taxon>Ovalentaria</taxon>
        <taxon>Pomacentridae</taxon>
        <taxon>Acanthochromis</taxon>
    </lineage>
</organism>
<evidence type="ECO:0000256" key="3">
    <source>
        <dbReference type="ARBA" id="ARBA00022525"/>
    </source>
</evidence>
<evidence type="ECO:0000256" key="5">
    <source>
        <dbReference type="ARBA" id="ARBA00022729"/>
    </source>
</evidence>
<feature type="signal peptide" evidence="8">
    <location>
        <begin position="1"/>
        <end position="24"/>
    </location>
</feature>
<dbReference type="PANTHER" id="PTHR11417:SF5">
    <property type="entry name" value="PROLACTIN"/>
    <property type="match status" value="1"/>
</dbReference>
<dbReference type="PROSITE" id="PS51257">
    <property type="entry name" value="PROKAR_LIPOPROTEIN"/>
    <property type="match status" value="1"/>
</dbReference>
<keyword evidence="4 7" id="KW-0372">Hormone</keyword>
<dbReference type="GO" id="GO:0005179">
    <property type="term" value="F:hormone activity"/>
    <property type="evidence" value="ECO:0007669"/>
    <property type="project" value="UniProtKB-KW"/>
</dbReference>
<comment type="similarity">
    <text evidence="2 7">Belongs to the somatotropin/prolactin family.</text>
</comment>
<protein>
    <submittedName>
        <fullName evidence="9">Prolactin</fullName>
    </submittedName>
</protein>
<dbReference type="STRING" id="80966.ENSAPOP00000017705"/>
<evidence type="ECO:0000256" key="1">
    <source>
        <dbReference type="ARBA" id="ARBA00004613"/>
    </source>
</evidence>
<dbReference type="InterPro" id="IPR018116">
    <property type="entry name" value="Somatotropin_CS"/>
</dbReference>
<evidence type="ECO:0000256" key="2">
    <source>
        <dbReference type="ARBA" id="ARBA00008474"/>
    </source>
</evidence>
<dbReference type="Pfam" id="PF00103">
    <property type="entry name" value="Hormone_1"/>
    <property type="match status" value="1"/>
</dbReference>
<dbReference type="GO" id="GO:0005615">
    <property type="term" value="C:extracellular space"/>
    <property type="evidence" value="ECO:0007669"/>
    <property type="project" value="TreeGrafter"/>
</dbReference>
<dbReference type="PANTHER" id="PTHR11417">
    <property type="entry name" value="SOMATOTROPIN,PROLACTIN"/>
    <property type="match status" value="1"/>
</dbReference>
<dbReference type="GO" id="GO:0046427">
    <property type="term" value="P:positive regulation of receptor signaling pathway via JAK-STAT"/>
    <property type="evidence" value="ECO:0007669"/>
    <property type="project" value="TreeGrafter"/>
</dbReference>
<dbReference type="InParanoid" id="A0A3Q1GJY6"/>
<dbReference type="InterPro" id="IPR001400">
    <property type="entry name" value="Somatotropin/Prolactin"/>
</dbReference>
<accession>A0A3Q1GJY6</accession>
<proteinExistence type="inferred from homology"/>
<dbReference type="GO" id="GO:0008284">
    <property type="term" value="P:positive regulation of cell population proliferation"/>
    <property type="evidence" value="ECO:0007669"/>
    <property type="project" value="TreeGrafter"/>
</dbReference>
<evidence type="ECO:0000313" key="10">
    <source>
        <dbReference type="Proteomes" id="UP000257200"/>
    </source>
</evidence>
<keyword evidence="5 8" id="KW-0732">Signal</keyword>
<keyword evidence="10" id="KW-1185">Reference proteome</keyword>
<evidence type="ECO:0000256" key="7">
    <source>
        <dbReference type="RuleBase" id="RU003618"/>
    </source>
</evidence>
<dbReference type="Ensembl" id="ENSAPOT00000027057.1">
    <property type="protein sequence ID" value="ENSAPOP00000017705.1"/>
    <property type="gene ID" value="ENSAPOG00000020947.1"/>
</dbReference>
<evidence type="ECO:0000256" key="8">
    <source>
        <dbReference type="SAM" id="SignalP"/>
    </source>
</evidence>
<reference evidence="9" key="2">
    <citation type="submission" date="2025-09" db="UniProtKB">
        <authorList>
            <consortium name="Ensembl"/>
        </authorList>
    </citation>
    <scope>IDENTIFICATION</scope>
</reference>
<dbReference type="PRINTS" id="PR00836">
    <property type="entry name" value="SOMATOTROPIN"/>
</dbReference>
<dbReference type="PROSITE" id="PS00338">
    <property type="entry name" value="SOMATOTROPIN_2"/>
    <property type="match status" value="1"/>
</dbReference>
<dbReference type="GO" id="GO:0031667">
    <property type="term" value="P:response to nutrient levels"/>
    <property type="evidence" value="ECO:0007669"/>
    <property type="project" value="TreeGrafter"/>
</dbReference>
<feature type="chain" id="PRO_5018608667" evidence="8">
    <location>
        <begin position="25"/>
        <end position="241"/>
    </location>
</feature>
<dbReference type="SUPFAM" id="SSF47266">
    <property type="entry name" value="4-helical cytokines"/>
    <property type="match status" value="1"/>
</dbReference>
<dbReference type="Gene3D" id="1.20.1250.10">
    <property type="match status" value="1"/>
</dbReference>
<keyword evidence="6" id="KW-1015">Disulfide bond</keyword>
<dbReference type="Proteomes" id="UP000257200">
    <property type="component" value="Unplaced"/>
</dbReference>
<sequence length="241" mass="26516">MAQRRTNGSKLLMTVLCVVAACRAVPVTDLLDRASQRSDRLHSLSTMLTQELKMPEMAPLCLTISAAFSVQVVTNSPSRLQDSHFPPIGRVIMPRPAMCHTSSLQTPNDKEQALQVSESDLLSLARSLLRAWVDPLLVLSSSANTLPHPAQNSISNKIQELQEHSKSLGDGLNVLSGKMGPAAQTMSLLPYRGGNDLGQDKISKLINFQFLLSCLRRDSHKIDSFLKVLRCRAARMQPEMC</sequence>
<reference evidence="9" key="1">
    <citation type="submission" date="2025-08" db="UniProtKB">
        <authorList>
            <consortium name="Ensembl"/>
        </authorList>
    </citation>
    <scope>IDENTIFICATION</scope>
</reference>
<comment type="subcellular location">
    <subcellularLocation>
        <location evidence="1 7">Secreted</location>
    </subcellularLocation>
</comment>
<keyword evidence="3" id="KW-0964">Secreted</keyword>
<evidence type="ECO:0000256" key="4">
    <source>
        <dbReference type="ARBA" id="ARBA00022702"/>
    </source>
</evidence>
<dbReference type="PROSITE" id="PS00266">
    <property type="entry name" value="SOMATOTROPIN_1"/>
    <property type="match status" value="1"/>
</dbReference>
<dbReference type="AlphaFoldDB" id="A0A3Q1GJY6"/>
<evidence type="ECO:0000313" key="9">
    <source>
        <dbReference type="Ensembl" id="ENSAPOP00000017705.1"/>
    </source>
</evidence>
<evidence type="ECO:0000256" key="6">
    <source>
        <dbReference type="ARBA" id="ARBA00023157"/>
    </source>
</evidence>